<organism evidence="2 3">
    <name type="scientific">Trichoderma harzianum</name>
    <name type="common">Hypocrea lixii</name>
    <dbReference type="NCBI Taxonomy" id="5544"/>
    <lineage>
        <taxon>Eukaryota</taxon>
        <taxon>Fungi</taxon>
        <taxon>Dikarya</taxon>
        <taxon>Ascomycota</taxon>
        <taxon>Pezizomycotina</taxon>
        <taxon>Sordariomycetes</taxon>
        <taxon>Hypocreomycetidae</taxon>
        <taxon>Hypocreales</taxon>
        <taxon>Hypocreaceae</taxon>
        <taxon>Trichoderma</taxon>
    </lineage>
</organism>
<dbReference type="AlphaFoldDB" id="A0A2K0UF64"/>
<protein>
    <recommendedName>
        <fullName evidence="1">DUF7709 domain-containing protein</fullName>
    </recommendedName>
</protein>
<evidence type="ECO:0000313" key="3">
    <source>
        <dbReference type="Proteomes" id="UP000236290"/>
    </source>
</evidence>
<feature type="domain" description="DUF7709" evidence="1">
    <location>
        <begin position="9"/>
        <end position="105"/>
    </location>
</feature>
<comment type="caution">
    <text evidence="2">The sequence shown here is derived from an EMBL/GenBank/DDBJ whole genome shotgun (WGS) entry which is preliminary data.</text>
</comment>
<dbReference type="Proteomes" id="UP000236290">
    <property type="component" value="Unassembled WGS sequence"/>
</dbReference>
<dbReference type="Pfam" id="PF24813">
    <property type="entry name" value="DUF7709"/>
    <property type="match status" value="1"/>
</dbReference>
<name>A0A2K0UF64_TRIHA</name>
<dbReference type="OrthoDB" id="2359405at2759"/>
<gene>
    <name evidence="2" type="ORF">THARTR1_03554</name>
</gene>
<accession>A0A2K0UF64</accession>
<evidence type="ECO:0000313" key="2">
    <source>
        <dbReference type="EMBL" id="PNP56398.1"/>
    </source>
</evidence>
<sequence length="111" mass="11754">MGAGNNAAEDLQKINNQTLGTDGNAFPVVTLPGGQKVPTGTVGAFLVNIKSYDAGNDEERKKIEPAIRAAIPVLQRVGMFDLFKPQEWVQGGSPGRALVGRLALEHGEAEQ</sequence>
<reference evidence="2 3" key="1">
    <citation type="submission" date="2017-02" db="EMBL/GenBank/DDBJ databases">
        <title>Genomes of Trichoderma spp. with biocontrol activity.</title>
        <authorList>
            <person name="Gardiner D."/>
            <person name="Kazan K."/>
            <person name="Vos C."/>
            <person name="Harvey P."/>
        </authorList>
    </citation>
    <scope>NUCLEOTIDE SEQUENCE [LARGE SCALE GENOMIC DNA]</scope>
    <source>
        <strain evidence="2 3">Tr1</strain>
    </source>
</reference>
<dbReference type="EMBL" id="MTYI01000046">
    <property type="protein sequence ID" value="PNP56398.1"/>
    <property type="molecule type" value="Genomic_DNA"/>
</dbReference>
<evidence type="ECO:0000259" key="1">
    <source>
        <dbReference type="Pfam" id="PF24813"/>
    </source>
</evidence>
<dbReference type="InterPro" id="IPR056126">
    <property type="entry name" value="DUF7709"/>
</dbReference>
<proteinExistence type="predicted"/>